<dbReference type="RefSeq" id="WP_006105847.1">
    <property type="nucleotide sequence ID" value="NZ_DS989874.1"/>
</dbReference>
<dbReference type="CDD" id="cd00158">
    <property type="entry name" value="RHOD"/>
    <property type="match status" value="1"/>
</dbReference>
<dbReference type="GO" id="GO:0004792">
    <property type="term" value="F:thiosulfate-cyanide sulfurtransferase activity"/>
    <property type="evidence" value="ECO:0007669"/>
    <property type="project" value="InterPro"/>
</dbReference>
<dbReference type="EMBL" id="DS989874">
    <property type="protein sequence ID" value="EDX71316.1"/>
    <property type="molecule type" value="Genomic_DNA"/>
</dbReference>
<dbReference type="PANTHER" id="PTHR43031:SF1">
    <property type="entry name" value="PYRIDINE NUCLEOTIDE-DISULPHIDE OXIDOREDUCTASE"/>
    <property type="match status" value="1"/>
</dbReference>
<evidence type="ECO:0000313" key="3">
    <source>
        <dbReference type="Proteomes" id="UP000003835"/>
    </source>
</evidence>
<keyword evidence="3" id="KW-1185">Reference proteome</keyword>
<dbReference type="InterPro" id="IPR001307">
    <property type="entry name" value="Thiosulphate_STrfase_CS"/>
</dbReference>
<dbReference type="PROSITE" id="PS50206">
    <property type="entry name" value="RHODANESE_3"/>
    <property type="match status" value="1"/>
</dbReference>
<organism evidence="2 3">
    <name type="scientific">Coleofasciculus chthonoplastes PCC 7420</name>
    <dbReference type="NCBI Taxonomy" id="118168"/>
    <lineage>
        <taxon>Bacteria</taxon>
        <taxon>Bacillati</taxon>
        <taxon>Cyanobacteriota</taxon>
        <taxon>Cyanophyceae</taxon>
        <taxon>Coleofasciculales</taxon>
        <taxon>Coleofasciculaceae</taxon>
        <taxon>Coleofasciculus</taxon>
    </lineage>
</organism>
<dbReference type="AlphaFoldDB" id="B4W3I1"/>
<dbReference type="PANTHER" id="PTHR43031">
    <property type="entry name" value="FAD-DEPENDENT OXIDOREDUCTASE"/>
    <property type="match status" value="1"/>
</dbReference>
<evidence type="ECO:0000259" key="1">
    <source>
        <dbReference type="PROSITE" id="PS50206"/>
    </source>
</evidence>
<dbReference type="SUPFAM" id="SSF52821">
    <property type="entry name" value="Rhodanese/Cell cycle control phosphatase"/>
    <property type="match status" value="1"/>
</dbReference>
<accession>B4W3I1</accession>
<gene>
    <name evidence="2" type="ORF">MC7420_3431</name>
</gene>
<protein>
    <submittedName>
        <fullName evidence="2">Rhodanese-like domain protein</fullName>
    </submittedName>
</protein>
<dbReference type="Pfam" id="PF00581">
    <property type="entry name" value="Rhodanese"/>
    <property type="match status" value="1"/>
</dbReference>
<dbReference type="InterPro" id="IPR036873">
    <property type="entry name" value="Rhodanese-like_dom_sf"/>
</dbReference>
<dbReference type="STRING" id="118168.MC7420_3431"/>
<dbReference type="OrthoDB" id="9792975at2"/>
<name>B4W3I1_9CYAN</name>
<dbReference type="SMART" id="SM00450">
    <property type="entry name" value="RHOD"/>
    <property type="match status" value="1"/>
</dbReference>
<reference evidence="2 3" key="1">
    <citation type="submission" date="2008-07" db="EMBL/GenBank/DDBJ databases">
        <authorList>
            <person name="Tandeau de Marsac N."/>
            <person name="Ferriera S."/>
            <person name="Johnson J."/>
            <person name="Kravitz S."/>
            <person name="Beeson K."/>
            <person name="Sutton G."/>
            <person name="Rogers Y.-H."/>
            <person name="Friedman R."/>
            <person name="Frazier M."/>
            <person name="Venter J.C."/>
        </authorList>
    </citation>
    <scope>NUCLEOTIDE SEQUENCE [LARGE SCALE GENOMIC DNA]</scope>
    <source>
        <strain evidence="2 3">PCC 7420</strain>
    </source>
</reference>
<dbReference type="Proteomes" id="UP000003835">
    <property type="component" value="Unassembled WGS sequence"/>
</dbReference>
<dbReference type="Gene3D" id="3.40.250.10">
    <property type="entry name" value="Rhodanese-like domain"/>
    <property type="match status" value="1"/>
</dbReference>
<dbReference type="InterPro" id="IPR001763">
    <property type="entry name" value="Rhodanese-like_dom"/>
</dbReference>
<feature type="domain" description="Rhodanese" evidence="1">
    <location>
        <begin position="71"/>
        <end position="159"/>
    </location>
</feature>
<dbReference type="HOGENOM" id="CLU_089574_7_0_3"/>
<dbReference type="InterPro" id="IPR050229">
    <property type="entry name" value="GlpE_sulfurtransferase"/>
</dbReference>
<proteinExistence type="predicted"/>
<dbReference type="PROSITE" id="PS00380">
    <property type="entry name" value="RHODANESE_1"/>
    <property type="match status" value="1"/>
</dbReference>
<sequence length="159" mass="17253">MISGLILGLLLVLTLLGGVFLPKSALAAVESKVTSPPSAEVYTAVDQLLNSLPRDYYTVMQVKQLKNKLKKRDNVVLVDVREPSEYDSGHIPGAINIPVRSLTKNLAKIPTDKPVILYCSSGHRTAIGMTALRLLGYTNVRSFPPSINGWKAAGEPLEK</sequence>
<evidence type="ECO:0000313" key="2">
    <source>
        <dbReference type="EMBL" id="EDX71316.1"/>
    </source>
</evidence>
<dbReference type="eggNOG" id="COG0607">
    <property type="taxonomic scope" value="Bacteria"/>
</dbReference>